<dbReference type="Proteomes" id="UP001497453">
    <property type="component" value="Chromosome 7"/>
</dbReference>
<keyword evidence="2" id="KW-0233">DNA recombination</keyword>
<keyword evidence="1" id="KW-0238">DNA-binding</keyword>
<dbReference type="InterPro" id="IPR013762">
    <property type="entry name" value="Integrase-like_cat_sf"/>
</dbReference>
<evidence type="ECO:0000256" key="2">
    <source>
        <dbReference type="ARBA" id="ARBA00023172"/>
    </source>
</evidence>
<dbReference type="Gene3D" id="1.10.150.130">
    <property type="match status" value="1"/>
</dbReference>
<dbReference type="Gene3D" id="1.10.443.10">
    <property type="entry name" value="Intergrase catalytic core"/>
    <property type="match status" value="1"/>
</dbReference>
<dbReference type="InterPro" id="IPR011010">
    <property type="entry name" value="DNA_brk_join_enz"/>
</dbReference>
<gene>
    <name evidence="3" type="ORF">GFSPODELE1_LOCUS8757</name>
</gene>
<dbReference type="PANTHER" id="PTHR34605:SF3">
    <property type="entry name" value="P CELL-TYPE AGGLUTINATION PROTEIN MAP4-LIKE-RELATED"/>
    <property type="match status" value="1"/>
</dbReference>
<dbReference type="InterPro" id="IPR010998">
    <property type="entry name" value="Integrase_recombinase_N"/>
</dbReference>
<dbReference type="EMBL" id="OZ037950">
    <property type="protein sequence ID" value="CAL1712292.1"/>
    <property type="molecule type" value="Genomic_DNA"/>
</dbReference>
<dbReference type="InterPro" id="IPR052925">
    <property type="entry name" value="Phage_Integrase-like_Recomb"/>
</dbReference>
<proteinExistence type="predicted"/>
<sequence length="334" mass="38329">MNFVPVRSQQLKRLPWTTERLVHERSIALSHALAKGTKNSYNSALNSYLEFCSIHEFPVEPTQDTLSFYIVFMSHHIEPRSVDNYLSGICSSLEEFFPHIRRLRSSALVSRTLRGCKRLRSTPIRRKRALTPADLQSVAQTLAGNDNYDNLLFLAQLFTGFHALMRLGELVWPDNVNLREFRKLSLRHSVTITDDSCSFLLPANKSDPFFEGNCILLLHNTNAVNVYNIFLRYLRARDTLFPQRPELWIRANGSVPVRSWFIRFLRNFFPRDIAGHSMRSGGATFLAEQGTPPSLIQAAGRWTSDAWQAYIRKHPLLLNAFLFANRVLARPPIA</sequence>
<protein>
    <recommendedName>
        <fullName evidence="5">Tyr recombinase domain-containing protein</fullName>
    </recommendedName>
</protein>
<organism evidence="3 4">
    <name type="scientific">Somion occarium</name>
    <dbReference type="NCBI Taxonomy" id="3059160"/>
    <lineage>
        <taxon>Eukaryota</taxon>
        <taxon>Fungi</taxon>
        <taxon>Dikarya</taxon>
        <taxon>Basidiomycota</taxon>
        <taxon>Agaricomycotina</taxon>
        <taxon>Agaricomycetes</taxon>
        <taxon>Polyporales</taxon>
        <taxon>Cerrenaceae</taxon>
        <taxon>Somion</taxon>
    </lineage>
</organism>
<keyword evidence="4" id="KW-1185">Reference proteome</keyword>
<reference evidence="4" key="1">
    <citation type="submission" date="2024-04" db="EMBL/GenBank/DDBJ databases">
        <authorList>
            <person name="Shaw F."/>
            <person name="Minotto A."/>
        </authorList>
    </citation>
    <scope>NUCLEOTIDE SEQUENCE [LARGE SCALE GENOMIC DNA]</scope>
</reference>
<evidence type="ECO:0000313" key="3">
    <source>
        <dbReference type="EMBL" id="CAL1712292.1"/>
    </source>
</evidence>
<evidence type="ECO:0008006" key="5">
    <source>
        <dbReference type="Google" id="ProtNLM"/>
    </source>
</evidence>
<evidence type="ECO:0000256" key="1">
    <source>
        <dbReference type="ARBA" id="ARBA00023125"/>
    </source>
</evidence>
<dbReference type="PANTHER" id="PTHR34605">
    <property type="entry name" value="PHAGE_INTEGRASE DOMAIN-CONTAINING PROTEIN"/>
    <property type="match status" value="1"/>
</dbReference>
<evidence type="ECO:0000313" key="4">
    <source>
        <dbReference type="Proteomes" id="UP001497453"/>
    </source>
</evidence>
<name>A0ABP1DWW2_9APHY</name>
<accession>A0ABP1DWW2</accession>
<dbReference type="SUPFAM" id="SSF47823">
    <property type="entry name" value="lambda integrase-like, N-terminal domain"/>
    <property type="match status" value="1"/>
</dbReference>
<dbReference type="SUPFAM" id="SSF56349">
    <property type="entry name" value="DNA breaking-rejoining enzymes"/>
    <property type="match status" value="1"/>
</dbReference>